<dbReference type="GO" id="GO:0016286">
    <property type="term" value="F:small conductance calcium-activated potassium channel activity"/>
    <property type="evidence" value="ECO:0007669"/>
    <property type="project" value="InterPro"/>
</dbReference>
<protein>
    <submittedName>
        <fullName evidence="3">Small-conductance calcium-activated potassium channel protein</fullName>
    </submittedName>
</protein>
<feature type="transmembrane region" description="Helical" evidence="1">
    <location>
        <begin position="213"/>
        <end position="234"/>
    </location>
</feature>
<dbReference type="InterPro" id="IPR013099">
    <property type="entry name" value="K_chnl_dom"/>
</dbReference>
<feature type="transmembrane region" description="Helical" evidence="1">
    <location>
        <begin position="309"/>
        <end position="328"/>
    </location>
</feature>
<dbReference type="OrthoDB" id="312411at2759"/>
<organism evidence="3 4">
    <name type="scientific">Stylonychia lemnae</name>
    <name type="common">Ciliate</name>
    <dbReference type="NCBI Taxonomy" id="5949"/>
    <lineage>
        <taxon>Eukaryota</taxon>
        <taxon>Sar</taxon>
        <taxon>Alveolata</taxon>
        <taxon>Ciliophora</taxon>
        <taxon>Intramacronucleata</taxon>
        <taxon>Spirotrichea</taxon>
        <taxon>Stichotrichia</taxon>
        <taxon>Sporadotrichida</taxon>
        <taxon>Oxytrichidae</taxon>
        <taxon>Stylonychinae</taxon>
        <taxon>Stylonychia</taxon>
    </lineage>
</organism>
<dbReference type="EMBL" id="CCKQ01016590">
    <property type="protein sequence ID" value="CDW88462.1"/>
    <property type="molecule type" value="Genomic_DNA"/>
</dbReference>
<feature type="domain" description="Potassium channel" evidence="2">
    <location>
        <begin position="303"/>
        <end position="358"/>
    </location>
</feature>
<keyword evidence="3" id="KW-0813">Transport</keyword>
<evidence type="ECO:0000256" key="1">
    <source>
        <dbReference type="SAM" id="Phobius"/>
    </source>
</evidence>
<evidence type="ECO:0000313" key="4">
    <source>
        <dbReference type="Proteomes" id="UP000039865"/>
    </source>
</evidence>
<keyword evidence="1" id="KW-0472">Membrane</keyword>
<name>A0A078B5A4_STYLE</name>
<dbReference type="GO" id="GO:0016020">
    <property type="term" value="C:membrane"/>
    <property type="evidence" value="ECO:0007669"/>
    <property type="project" value="InterPro"/>
</dbReference>
<proteinExistence type="predicted"/>
<reference evidence="3 4" key="1">
    <citation type="submission" date="2014-06" db="EMBL/GenBank/DDBJ databases">
        <authorList>
            <person name="Swart Estienne"/>
        </authorList>
    </citation>
    <scope>NUCLEOTIDE SEQUENCE [LARGE SCALE GENOMIC DNA]</scope>
    <source>
        <strain evidence="3 4">130c</strain>
    </source>
</reference>
<feature type="transmembrane region" description="Helical" evidence="1">
    <location>
        <begin position="270"/>
        <end position="288"/>
    </location>
</feature>
<keyword evidence="3" id="KW-0407">Ion channel</keyword>
<dbReference type="Pfam" id="PF07885">
    <property type="entry name" value="Ion_trans_2"/>
    <property type="match status" value="1"/>
</dbReference>
<keyword evidence="1" id="KW-0812">Transmembrane</keyword>
<dbReference type="SUPFAM" id="SSF81324">
    <property type="entry name" value="Voltage-gated potassium channels"/>
    <property type="match status" value="1"/>
</dbReference>
<dbReference type="Gene3D" id="1.10.287.70">
    <property type="match status" value="1"/>
</dbReference>
<feature type="transmembrane region" description="Helical" evidence="1">
    <location>
        <begin position="334"/>
        <end position="358"/>
    </location>
</feature>
<feature type="transmembrane region" description="Helical" evidence="1">
    <location>
        <begin position="88"/>
        <end position="106"/>
    </location>
</feature>
<dbReference type="PRINTS" id="PR00169">
    <property type="entry name" value="KCHANNEL"/>
</dbReference>
<keyword evidence="1" id="KW-1133">Transmembrane helix</keyword>
<dbReference type="Proteomes" id="UP000039865">
    <property type="component" value="Unassembled WGS sequence"/>
</dbReference>
<dbReference type="AlphaFoldDB" id="A0A078B5A4"/>
<accession>A0A078B5A4</accession>
<evidence type="ECO:0000313" key="3">
    <source>
        <dbReference type="EMBL" id="CDW88462.1"/>
    </source>
</evidence>
<gene>
    <name evidence="3" type="primary">Contig8997.g9619</name>
    <name evidence="3" type="ORF">STYLEM_17583</name>
</gene>
<feature type="transmembrane region" description="Helical" evidence="1">
    <location>
        <begin position="126"/>
        <end position="152"/>
    </location>
</feature>
<dbReference type="InParanoid" id="A0A078B5A4"/>
<dbReference type="InterPro" id="IPR015449">
    <property type="entry name" value="K_chnl_Ca-activ_SK"/>
</dbReference>
<dbReference type="OMA" id="PPCQWPP"/>
<evidence type="ECO:0000259" key="2">
    <source>
        <dbReference type="Pfam" id="PF07885"/>
    </source>
</evidence>
<keyword evidence="3" id="KW-0406">Ion transport</keyword>
<feature type="transmembrane region" description="Helical" evidence="1">
    <location>
        <begin position="173"/>
        <end position="193"/>
    </location>
</feature>
<keyword evidence="4" id="KW-1185">Reference proteome</keyword>
<dbReference type="PANTHER" id="PTHR10153">
    <property type="entry name" value="SMALL CONDUCTANCE CALCIUM-ACTIVATED POTASSIUM CHANNEL"/>
    <property type="match status" value="1"/>
</dbReference>
<sequence>MERVENTMRSPKQGFVTNARDKFMTEGRSSSQIQDAKAQQIVNIFKMQSKKKDKTEDILRKHGYLPKDVDEEMENIQLTNDYFNKIKYLEFVIFFFAWVGVGSSIVEYELRYNSEFTHTMTEQKRVQLLIMLCINALCTICVVFAIVSRYLLTLQWQIEKKLLLPLDNLITTKYYKSMMIEIFCSILSPLPGLENMTYIEDYSDREVTVELRINVLLLCTAMIIRLYLIIRFALSFSRYRNSRMQRLCMINGTEATFMYSMKAFKQDRPYVFISGSLVVPLIVCGYGMRMFERPLIPVSGQDFDSLGNCIWCVIITMATVGYGDYFPISNFGRIVGILACLWGVFIVSIFVVTLNNLLEFSKQEEKSYDILCKLAFKEDLRMKAVNVILSAQRQKVERQKDDLDISRLAVVFRDFRKNVFSLKQVSKRVRAMYEDYNEVEVVTKDVEEINQEVNLLMSTQEDVLNEFRELSKQFGDVGEDNSIVSDEQEVDDNESNSLSELEKQMITVDN</sequence>